<evidence type="ECO:0000256" key="1">
    <source>
        <dbReference type="ARBA" id="ARBA00004477"/>
    </source>
</evidence>
<keyword evidence="6 9" id="KW-1133">Transmembrane helix</keyword>
<dbReference type="RefSeq" id="XP_003672126.1">
    <property type="nucleotide sequence ID" value="XM_003672078.1"/>
</dbReference>
<keyword evidence="5" id="KW-0256">Endoplasmic reticulum</keyword>
<feature type="transmembrane region" description="Helical" evidence="9">
    <location>
        <begin position="132"/>
        <end position="150"/>
    </location>
</feature>
<comment type="similarity">
    <text evidence="2 8">Belongs to the EMC4 family.</text>
</comment>
<dbReference type="Proteomes" id="UP000000689">
    <property type="component" value="Chromosome 9"/>
</dbReference>
<dbReference type="HOGENOM" id="CLU_098404_1_3_1"/>
<dbReference type="OrthoDB" id="369569at2759"/>
<sequence length="184" mass="20338">MACEPYDWAVRLCTEAATSTIIDDSVIKSLPSPPGFKVIEKSQKKETNTGTDEKRTTEINSLLASKAMQIAMAPAKSIPMNMIMSYMSGTSLQIIPIMAALMLLSGPIKAILGIRSAFKPVLGNKEIQSQVNSAMILYILFQGALMYIGLRKLNSMGLIPNTKSDWLSWEKHVDYNKNIKSFVF</sequence>
<dbReference type="Pfam" id="PF06417">
    <property type="entry name" value="EMC4"/>
    <property type="match status" value="1"/>
</dbReference>
<evidence type="ECO:0000256" key="4">
    <source>
        <dbReference type="ARBA" id="ARBA00022692"/>
    </source>
</evidence>
<evidence type="ECO:0000256" key="5">
    <source>
        <dbReference type="ARBA" id="ARBA00022824"/>
    </source>
</evidence>
<evidence type="ECO:0000256" key="2">
    <source>
        <dbReference type="ARBA" id="ARBA00007715"/>
    </source>
</evidence>
<evidence type="ECO:0000256" key="9">
    <source>
        <dbReference type="SAM" id="Phobius"/>
    </source>
</evidence>
<dbReference type="GO" id="GO:0015914">
    <property type="term" value="P:phospholipid transport"/>
    <property type="evidence" value="ECO:0007669"/>
    <property type="project" value="EnsemblFungi"/>
</dbReference>
<keyword evidence="7 8" id="KW-0472">Membrane</keyword>
<reference evidence="10 11" key="1">
    <citation type="journal article" date="2011" name="Proc. Natl. Acad. Sci. U.S.A.">
        <title>Evolutionary erosion of yeast sex chromosomes by mating-type switching accidents.</title>
        <authorList>
            <person name="Gordon J.L."/>
            <person name="Armisen D."/>
            <person name="Proux-Wera E."/>
            <person name="Oheigeartaigh S.S."/>
            <person name="Byrne K.P."/>
            <person name="Wolfe K.H."/>
        </authorList>
    </citation>
    <scope>NUCLEOTIDE SEQUENCE [LARGE SCALE GENOMIC DNA]</scope>
    <source>
        <strain evidence="11">ATCC 10597 / BCRC 20456 / CBS 421 / NBRC 0211 / NRRL Y-12639</strain>
    </source>
</reference>
<dbReference type="OMA" id="QQTFKVI"/>
<proteinExistence type="inferred from homology"/>
<dbReference type="GO" id="GO:0032977">
    <property type="term" value="F:membrane insertase activity"/>
    <property type="evidence" value="ECO:0007669"/>
    <property type="project" value="EnsemblFungi"/>
</dbReference>
<dbReference type="eggNOG" id="KOG3318">
    <property type="taxonomic scope" value="Eukaryota"/>
</dbReference>
<dbReference type="InterPro" id="IPR009445">
    <property type="entry name" value="TMEM85/Emc4"/>
</dbReference>
<dbReference type="GO" id="GO:0072546">
    <property type="term" value="C:EMC complex"/>
    <property type="evidence" value="ECO:0007669"/>
    <property type="project" value="EnsemblFungi"/>
</dbReference>
<dbReference type="STRING" id="1071378.G0WGH2"/>
<dbReference type="GeneID" id="11493973"/>
<evidence type="ECO:0000313" key="11">
    <source>
        <dbReference type="Proteomes" id="UP000000689"/>
    </source>
</evidence>
<organism evidence="10 11">
    <name type="scientific">Naumovozyma dairenensis (strain ATCC 10597 / BCRC 20456 / CBS 421 / NBRC 0211 / NRRL Y-12639)</name>
    <name type="common">Saccharomyces dairenensis</name>
    <dbReference type="NCBI Taxonomy" id="1071378"/>
    <lineage>
        <taxon>Eukaryota</taxon>
        <taxon>Fungi</taxon>
        <taxon>Dikarya</taxon>
        <taxon>Ascomycota</taxon>
        <taxon>Saccharomycotina</taxon>
        <taxon>Saccharomycetes</taxon>
        <taxon>Saccharomycetales</taxon>
        <taxon>Saccharomycetaceae</taxon>
        <taxon>Naumovozyma</taxon>
    </lineage>
</organism>
<feature type="transmembrane region" description="Helical" evidence="9">
    <location>
        <begin position="92"/>
        <end position="112"/>
    </location>
</feature>
<protein>
    <recommendedName>
        <fullName evidence="3 8">ER membrane protein complex subunit 4</fullName>
    </recommendedName>
</protein>
<dbReference type="PIRSF" id="PIRSF017207">
    <property type="entry name" value="UCP017207_TM-p85"/>
    <property type="match status" value="1"/>
</dbReference>
<evidence type="ECO:0000256" key="8">
    <source>
        <dbReference type="PIRNR" id="PIRNR017207"/>
    </source>
</evidence>
<dbReference type="GO" id="GO:0045050">
    <property type="term" value="P:protein insertion into ER membrane by stop-transfer membrane-anchor sequence"/>
    <property type="evidence" value="ECO:0007669"/>
    <property type="project" value="EnsemblFungi"/>
</dbReference>
<evidence type="ECO:0000256" key="3">
    <source>
        <dbReference type="ARBA" id="ARBA00020820"/>
    </source>
</evidence>
<evidence type="ECO:0000313" key="10">
    <source>
        <dbReference type="EMBL" id="CCD26883.1"/>
    </source>
</evidence>
<dbReference type="PANTHER" id="PTHR19315">
    <property type="entry name" value="ER MEMBRANE PROTEIN COMPLEX SUBUNIT 4"/>
    <property type="match status" value="1"/>
</dbReference>
<name>G0WGH2_NAUDC</name>
<dbReference type="EMBL" id="HE580275">
    <property type="protein sequence ID" value="CCD26883.1"/>
    <property type="molecule type" value="Genomic_DNA"/>
</dbReference>
<keyword evidence="11" id="KW-1185">Reference proteome</keyword>
<dbReference type="AlphaFoldDB" id="G0WGH2"/>
<evidence type="ECO:0000256" key="6">
    <source>
        <dbReference type="ARBA" id="ARBA00022989"/>
    </source>
</evidence>
<keyword evidence="4 9" id="KW-0812">Transmembrane</keyword>
<dbReference type="GO" id="GO:0006644">
    <property type="term" value="P:phospholipid metabolic process"/>
    <property type="evidence" value="ECO:0007669"/>
    <property type="project" value="EnsemblFungi"/>
</dbReference>
<evidence type="ECO:0000256" key="7">
    <source>
        <dbReference type="ARBA" id="ARBA00023136"/>
    </source>
</evidence>
<comment type="subcellular location">
    <subcellularLocation>
        <location evidence="1">Endoplasmic reticulum membrane</location>
        <topology evidence="1">Multi-pass membrane protein</topology>
    </subcellularLocation>
</comment>
<accession>G0WGH2</accession>
<gene>
    <name evidence="10" type="primary">NDAI0I03150</name>
    <name evidence="10" type="ordered locus">NDAI_0I03150</name>
</gene>
<dbReference type="KEGG" id="ndi:NDAI_0I03150"/>